<dbReference type="InterPro" id="IPR009057">
    <property type="entry name" value="Homeodomain-like_sf"/>
</dbReference>
<dbReference type="GO" id="GO:0043565">
    <property type="term" value="F:sequence-specific DNA binding"/>
    <property type="evidence" value="ECO:0007669"/>
    <property type="project" value="InterPro"/>
</dbReference>
<dbReference type="InterPro" id="IPR002197">
    <property type="entry name" value="HTH_Fis"/>
</dbReference>
<dbReference type="EMBL" id="JMIU01000001">
    <property type="protein sequence ID" value="KDN96453.1"/>
    <property type="molecule type" value="Genomic_DNA"/>
</dbReference>
<dbReference type="InterPro" id="IPR050207">
    <property type="entry name" value="Trans_regulatory_Fis"/>
</dbReference>
<gene>
    <name evidence="5" type="ORF">EI16_09305</name>
</gene>
<proteinExistence type="inferred from homology"/>
<dbReference type="InterPro" id="IPR005412">
    <property type="entry name" value="Fis_DNA-bd"/>
</dbReference>
<comment type="caution">
    <text evidence="5">The sequence shown here is derived from an EMBL/GenBank/DDBJ whole genome shotgun (WGS) entry which is preliminary data.</text>
</comment>
<dbReference type="STRING" id="28885.EI16_09305"/>
<evidence type="ECO:0000259" key="4">
    <source>
        <dbReference type="Pfam" id="PF02954"/>
    </source>
</evidence>
<dbReference type="PANTHER" id="PTHR47918">
    <property type="entry name" value="DNA-BINDING PROTEIN FIS"/>
    <property type="match status" value="1"/>
</dbReference>
<dbReference type="Gene3D" id="1.10.10.60">
    <property type="entry name" value="Homeodomain-like"/>
    <property type="match status" value="1"/>
</dbReference>
<feature type="domain" description="DNA binding HTH" evidence="4">
    <location>
        <begin position="41"/>
        <end position="80"/>
    </location>
</feature>
<dbReference type="SUPFAM" id="SSF46689">
    <property type="entry name" value="Homeodomain-like"/>
    <property type="match status" value="1"/>
</dbReference>
<dbReference type="Proteomes" id="UP000027341">
    <property type="component" value="Unassembled WGS sequence"/>
</dbReference>
<accession>A0A066ZRL3</accession>
<evidence type="ECO:0000256" key="1">
    <source>
        <dbReference type="ARBA" id="ARBA00008559"/>
    </source>
</evidence>
<evidence type="ECO:0000256" key="3">
    <source>
        <dbReference type="ARBA" id="ARBA00029540"/>
    </source>
</evidence>
<dbReference type="RefSeq" id="WP_029912641.1">
    <property type="nucleotide sequence ID" value="NZ_AP020335.1"/>
</dbReference>
<evidence type="ECO:0000256" key="2">
    <source>
        <dbReference type="ARBA" id="ARBA00023125"/>
    </source>
</evidence>
<dbReference type="PRINTS" id="PR01590">
    <property type="entry name" value="HTHFIS"/>
</dbReference>
<organism evidence="5 6">
    <name type="scientific">Hydrogenovibrio marinus</name>
    <dbReference type="NCBI Taxonomy" id="28885"/>
    <lineage>
        <taxon>Bacteria</taxon>
        <taxon>Pseudomonadati</taxon>
        <taxon>Pseudomonadota</taxon>
        <taxon>Gammaproteobacteria</taxon>
        <taxon>Thiotrichales</taxon>
        <taxon>Piscirickettsiaceae</taxon>
        <taxon>Hydrogenovibrio</taxon>
    </lineage>
</organism>
<protein>
    <recommendedName>
        <fullName evidence="3">Putative Fis-like DNA-binding protein</fullName>
    </recommendedName>
</protein>
<dbReference type="PIRSF" id="PIRSF002097">
    <property type="entry name" value="DNA-binding_Fis"/>
    <property type="match status" value="1"/>
</dbReference>
<dbReference type="GO" id="GO:0006355">
    <property type="term" value="P:regulation of DNA-templated transcription"/>
    <property type="evidence" value="ECO:0007669"/>
    <property type="project" value="InterPro"/>
</dbReference>
<dbReference type="Pfam" id="PF02954">
    <property type="entry name" value="HTH_8"/>
    <property type="match status" value="1"/>
</dbReference>
<dbReference type="AlphaFoldDB" id="A0A066ZRL3"/>
<reference evidence="5 6" key="1">
    <citation type="submission" date="2014-04" db="EMBL/GenBank/DDBJ databases">
        <title>Draft genome sequence of Hydrogenovibrio marinus MH-110, a model organism for aerobic H2 metabolism.</title>
        <authorList>
            <person name="Cha H.J."/>
            <person name="Jo B.H."/>
            <person name="Hwang B.H."/>
        </authorList>
    </citation>
    <scope>NUCLEOTIDE SEQUENCE [LARGE SCALE GENOMIC DNA]</scope>
    <source>
        <strain evidence="5 6">MH-110</strain>
    </source>
</reference>
<keyword evidence="6" id="KW-1185">Reference proteome</keyword>
<comment type="similarity">
    <text evidence="1">Belongs to the transcriptional regulatory Fis family.</text>
</comment>
<keyword evidence="2" id="KW-0238">DNA-binding</keyword>
<dbReference type="PANTHER" id="PTHR47918:SF1">
    <property type="entry name" value="DNA-BINDING PROTEIN FIS"/>
    <property type="match status" value="1"/>
</dbReference>
<evidence type="ECO:0000313" key="6">
    <source>
        <dbReference type="Proteomes" id="UP000027341"/>
    </source>
</evidence>
<name>A0A066ZRL3_HYDMR</name>
<sequence length="85" mass="9805">MTSFNEKQHSSLSDHVTTTLDAYFKTLQEEVPSDVYQLVIGQVEKPMIEYILNHTEYNQSKAADILGINRNTLRKKIQTYQISKA</sequence>
<evidence type="ECO:0000313" key="5">
    <source>
        <dbReference type="EMBL" id="KDN96453.1"/>
    </source>
</evidence>